<gene>
    <name evidence="1" type="ORF">CWE15_00370</name>
</gene>
<organism evidence="1 2">
    <name type="scientific">Aliidiomarina taiwanensis</name>
    <dbReference type="NCBI Taxonomy" id="946228"/>
    <lineage>
        <taxon>Bacteria</taxon>
        <taxon>Pseudomonadati</taxon>
        <taxon>Pseudomonadota</taxon>
        <taxon>Gammaproteobacteria</taxon>
        <taxon>Alteromonadales</taxon>
        <taxon>Idiomarinaceae</taxon>
        <taxon>Aliidiomarina</taxon>
    </lineage>
</organism>
<accession>A0A432X8H4</accession>
<name>A0A432X8H4_9GAMM</name>
<sequence>MYLCERSIDMKFQNLVVFFVVALFVSSPVFVTAKEKELVIGTMQEVDTSHESFQHVQAAYQHIGYDIRLLPMPYARSFYESNRGIILDGELARTEVAAHQAPDMIRIPVPIDESAAAVFTNDPHFYPNDWADLHGKRIDVLKGTSIIIGRLGDLPYNTVTTLEQAFLRLNSGRSDALIAPGSIAQEVLNNMQVSGIYRVTPDLETWLVYHYIHKRHENLVEPLTQALQQVMQHETFVAIQ</sequence>
<dbReference type="SUPFAM" id="SSF53850">
    <property type="entry name" value="Periplasmic binding protein-like II"/>
    <property type="match status" value="1"/>
</dbReference>
<dbReference type="AlphaFoldDB" id="A0A432X8H4"/>
<proteinExistence type="predicted"/>
<reference evidence="1 2" key="1">
    <citation type="journal article" date="2011" name="Front. Microbiol.">
        <title>Genomic signatures of strain selection and enhancement in Bacillus atrophaeus var. globigii, a historical biowarfare simulant.</title>
        <authorList>
            <person name="Gibbons H.S."/>
            <person name="Broomall S.M."/>
            <person name="McNew L.A."/>
            <person name="Daligault H."/>
            <person name="Chapman C."/>
            <person name="Bruce D."/>
            <person name="Karavis M."/>
            <person name="Krepps M."/>
            <person name="McGregor P.A."/>
            <person name="Hong C."/>
            <person name="Park K.H."/>
            <person name="Akmal A."/>
            <person name="Feldman A."/>
            <person name="Lin J.S."/>
            <person name="Chang W.E."/>
            <person name="Higgs B.W."/>
            <person name="Demirev P."/>
            <person name="Lindquist J."/>
            <person name="Liem A."/>
            <person name="Fochler E."/>
            <person name="Read T.D."/>
            <person name="Tapia R."/>
            <person name="Johnson S."/>
            <person name="Bishop-Lilly K.A."/>
            <person name="Detter C."/>
            <person name="Han C."/>
            <person name="Sozhamannan S."/>
            <person name="Rosenzweig C.N."/>
            <person name="Skowronski E.W."/>
        </authorList>
    </citation>
    <scope>NUCLEOTIDE SEQUENCE [LARGE SCALE GENOMIC DNA]</scope>
    <source>
        <strain evidence="1 2">AIT1</strain>
    </source>
</reference>
<protein>
    <submittedName>
        <fullName evidence="1">Uncharacterized protein</fullName>
    </submittedName>
</protein>
<evidence type="ECO:0000313" key="2">
    <source>
        <dbReference type="Proteomes" id="UP000286976"/>
    </source>
</evidence>
<dbReference type="Proteomes" id="UP000286976">
    <property type="component" value="Unassembled WGS sequence"/>
</dbReference>
<comment type="caution">
    <text evidence="1">The sequence shown here is derived from an EMBL/GenBank/DDBJ whole genome shotgun (WGS) entry which is preliminary data.</text>
</comment>
<keyword evidence="2" id="KW-1185">Reference proteome</keyword>
<dbReference type="Gene3D" id="3.40.190.10">
    <property type="entry name" value="Periplasmic binding protein-like II"/>
    <property type="match status" value="2"/>
</dbReference>
<evidence type="ECO:0000313" key="1">
    <source>
        <dbReference type="EMBL" id="RUO43692.1"/>
    </source>
</evidence>
<dbReference type="EMBL" id="PIPQ01000001">
    <property type="protein sequence ID" value="RUO43692.1"/>
    <property type="molecule type" value="Genomic_DNA"/>
</dbReference>